<name>A0A9N9G8X8_9GLOM</name>
<evidence type="ECO:0000313" key="2">
    <source>
        <dbReference type="Proteomes" id="UP000789739"/>
    </source>
</evidence>
<dbReference type="AlphaFoldDB" id="A0A9N9G8X8"/>
<dbReference type="EMBL" id="CAJVPI010000966">
    <property type="protein sequence ID" value="CAG8585596.1"/>
    <property type="molecule type" value="Genomic_DNA"/>
</dbReference>
<proteinExistence type="predicted"/>
<protein>
    <submittedName>
        <fullName evidence="1">4123_t:CDS:1</fullName>
    </submittedName>
</protein>
<sequence>MRTPSFGYHVPSLSINYTLGGHYRVLENLNKPLLSSLCPPSNIRQYPTQQDDRAGGEEKDEVFYLADKPFTSSTEEKKKSMPRFPYSVELYSLRGRERTLV</sequence>
<gene>
    <name evidence="1" type="ORF">PBRASI_LOCUS6851</name>
</gene>
<organism evidence="1 2">
    <name type="scientific">Paraglomus brasilianum</name>
    <dbReference type="NCBI Taxonomy" id="144538"/>
    <lineage>
        <taxon>Eukaryota</taxon>
        <taxon>Fungi</taxon>
        <taxon>Fungi incertae sedis</taxon>
        <taxon>Mucoromycota</taxon>
        <taxon>Glomeromycotina</taxon>
        <taxon>Glomeromycetes</taxon>
        <taxon>Paraglomerales</taxon>
        <taxon>Paraglomeraceae</taxon>
        <taxon>Paraglomus</taxon>
    </lineage>
</organism>
<dbReference type="Proteomes" id="UP000789739">
    <property type="component" value="Unassembled WGS sequence"/>
</dbReference>
<comment type="caution">
    <text evidence="1">The sequence shown here is derived from an EMBL/GenBank/DDBJ whole genome shotgun (WGS) entry which is preliminary data.</text>
</comment>
<accession>A0A9N9G8X8</accession>
<reference evidence="1" key="1">
    <citation type="submission" date="2021-06" db="EMBL/GenBank/DDBJ databases">
        <authorList>
            <person name="Kallberg Y."/>
            <person name="Tangrot J."/>
            <person name="Rosling A."/>
        </authorList>
    </citation>
    <scope>NUCLEOTIDE SEQUENCE</scope>
    <source>
        <strain evidence="1">BR232B</strain>
    </source>
</reference>
<evidence type="ECO:0000313" key="1">
    <source>
        <dbReference type="EMBL" id="CAG8585596.1"/>
    </source>
</evidence>
<keyword evidence="2" id="KW-1185">Reference proteome</keyword>